<dbReference type="OrthoDB" id="509953at2759"/>
<comment type="caution">
    <text evidence="2">The sequence shown here is derived from an EMBL/GenBank/DDBJ whole genome shotgun (WGS) entry which is preliminary data.</text>
</comment>
<feature type="compositionally biased region" description="Gly residues" evidence="1">
    <location>
        <begin position="151"/>
        <end position="162"/>
    </location>
</feature>
<evidence type="ECO:0000256" key="1">
    <source>
        <dbReference type="SAM" id="MobiDB-lite"/>
    </source>
</evidence>
<dbReference type="Pfam" id="PF08737">
    <property type="entry name" value="Rgp1"/>
    <property type="match status" value="1"/>
</dbReference>
<sequence>MGAAAASEVAPGLVACQLTLAAAAARPGETVTAMLQVSCSQPEAVELQEVQIEFVGIERVDTSWVQPSYRREHPAINTDKRKVQRHVLKSRLQAATQGTFSDLSLRRFVVRFTLPAWLPPTFRGTAVRYLYCLQAVVKYRAAGSMERSSSSGGGAGGGGSNGDAGAPPAASVATRIPLHIWPAKLLQLEGATERGAAAGLPSAAGAAAAANGVPAPPAAIGLPSEEMPIKCWEIGPGTAVQDAISHIVKLAVQLPNTNRPHSPGGQLTRQPGSGAHVPLAARAAGDDSRSEISYEGEEAQQPLLEGGRVSPGGGDGGGGGGAAAAAAADGGASPVPLHLRTPKKQPESAAAGQPEAARQPGQEQAATSTPLSSSSSRAVARRPSLSRPSLDGGGPGPLALAAARSPALLQDSGSSLRTYALRMGDQPLVRVSLHPPLEGSLQPGSTLAGTLDFMQLPAAAPAGGEGGEGGAAAAPAAQLAAAAAGQGRPSPCCVQVLILLETEEVVEAPWRRQVQSSGTGAIRRVYDEHLEVTADTSCTHFLFTIPPDAAASFQTPLVQLRWLLRFQFTASMAPVPAGAAAGAVGGAAREEWSPLQGRLEQLTWALPVVVLAPPV</sequence>
<protein>
    <submittedName>
        <fullName evidence="2">Uncharacterized protein</fullName>
    </submittedName>
</protein>
<keyword evidence="3" id="KW-1185">Reference proteome</keyword>
<reference evidence="2" key="2">
    <citation type="submission" date="2020-11" db="EMBL/GenBank/DDBJ databases">
        <authorList>
            <person name="Cecchin M."/>
            <person name="Marcolungo L."/>
            <person name="Rossato M."/>
            <person name="Girolomoni L."/>
            <person name="Cosentino E."/>
            <person name="Cuine S."/>
            <person name="Li-Beisson Y."/>
            <person name="Delledonne M."/>
            <person name="Ballottari M."/>
        </authorList>
    </citation>
    <scope>NUCLEOTIDE SEQUENCE</scope>
    <source>
        <strain evidence="2">211/11P</strain>
        <tissue evidence="2">Whole cell</tissue>
    </source>
</reference>
<dbReference type="AlphaFoldDB" id="A0A9D4TY15"/>
<dbReference type="InterPro" id="IPR014848">
    <property type="entry name" value="Rgp1"/>
</dbReference>
<feature type="compositionally biased region" description="Polar residues" evidence="1">
    <location>
        <begin position="255"/>
        <end position="271"/>
    </location>
</feature>
<dbReference type="Gene3D" id="2.60.40.640">
    <property type="match status" value="1"/>
</dbReference>
<feature type="region of interest" description="Disordered" evidence="1">
    <location>
        <begin position="147"/>
        <end position="169"/>
    </location>
</feature>
<dbReference type="PANTHER" id="PTHR12507">
    <property type="entry name" value="REDUCED GROWTH PHENOTYPE 1 RGP1, YEAST -RELATED"/>
    <property type="match status" value="1"/>
</dbReference>
<dbReference type="InterPro" id="IPR014752">
    <property type="entry name" value="Arrestin-like_C"/>
</dbReference>
<accession>A0A9D4TY15</accession>
<dbReference type="Proteomes" id="UP001055712">
    <property type="component" value="Unassembled WGS sequence"/>
</dbReference>
<feature type="compositionally biased region" description="Low complexity" evidence="1">
    <location>
        <begin position="365"/>
        <end position="390"/>
    </location>
</feature>
<gene>
    <name evidence="2" type="ORF">D9Q98_006102</name>
</gene>
<name>A0A9D4TY15_CHLVU</name>
<proteinExistence type="predicted"/>
<dbReference type="EMBL" id="SIDB01000002">
    <property type="protein sequence ID" value="KAI3436687.1"/>
    <property type="molecule type" value="Genomic_DNA"/>
</dbReference>
<reference evidence="2" key="1">
    <citation type="journal article" date="2019" name="Plant J.">
        <title>Chlorella vulgaris genome assembly and annotation reveals the molecular basis for metabolic acclimation to high light conditions.</title>
        <authorList>
            <person name="Cecchin M."/>
            <person name="Marcolungo L."/>
            <person name="Rossato M."/>
            <person name="Girolomoni L."/>
            <person name="Cosentino E."/>
            <person name="Cuine S."/>
            <person name="Li-Beisson Y."/>
            <person name="Delledonne M."/>
            <person name="Ballottari M."/>
        </authorList>
    </citation>
    <scope>NUCLEOTIDE SEQUENCE</scope>
    <source>
        <strain evidence="2">211/11P</strain>
    </source>
</reference>
<evidence type="ECO:0000313" key="3">
    <source>
        <dbReference type="Proteomes" id="UP001055712"/>
    </source>
</evidence>
<organism evidence="2 3">
    <name type="scientific">Chlorella vulgaris</name>
    <name type="common">Green alga</name>
    <dbReference type="NCBI Taxonomy" id="3077"/>
    <lineage>
        <taxon>Eukaryota</taxon>
        <taxon>Viridiplantae</taxon>
        <taxon>Chlorophyta</taxon>
        <taxon>core chlorophytes</taxon>
        <taxon>Trebouxiophyceae</taxon>
        <taxon>Chlorellales</taxon>
        <taxon>Chlorellaceae</taxon>
        <taxon>Chlorella clade</taxon>
        <taxon>Chlorella</taxon>
    </lineage>
</organism>
<evidence type="ECO:0000313" key="2">
    <source>
        <dbReference type="EMBL" id="KAI3436687.1"/>
    </source>
</evidence>
<feature type="compositionally biased region" description="Low complexity" evidence="1">
    <location>
        <begin position="323"/>
        <end position="332"/>
    </location>
</feature>
<feature type="region of interest" description="Disordered" evidence="1">
    <location>
        <begin position="255"/>
        <end position="398"/>
    </location>
</feature>
<feature type="compositionally biased region" description="Gly residues" evidence="1">
    <location>
        <begin position="309"/>
        <end position="322"/>
    </location>
</feature>